<dbReference type="Proteomes" id="UP000606786">
    <property type="component" value="Unassembled WGS sequence"/>
</dbReference>
<name>A0A811V4D9_CERCA</name>
<dbReference type="AlphaFoldDB" id="A0A811V4D9"/>
<sequence>MWYIHTNVAAAITMGPYVPTVGQRPAVRFAVNVLTPKIKLVTSHKQVHHFLHYACIYKNKLVDIKREKYSKRP</sequence>
<evidence type="ECO:0000313" key="1">
    <source>
        <dbReference type="EMBL" id="CAD7004383.1"/>
    </source>
</evidence>
<proteinExistence type="predicted"/>
<accession>A0A811V4D9</accession>
<dbReference type="EMBL" id="CAJHJT010000034">
    <property type="protein sequence ID" value="CAD7004383.1"/>
    <property type="molecule type" value="Genomic_DNA"/>
</dbReference>
<gene>
    <name evidence="1" type="ORF">CCAP1982_LOCUS12793</name>
</gene>
<reference evidence="1" key="1">
    <citation type="submission" date="2020-11" db="EMBL/GenBank/DDBJ databases">
        <authorList>
            <person name="Whitehead M."/>
        </authorList>
    </citation>
    <scope>NUCLEOTIDE SEQUENCE</scope>
    <source>
        <strain evidence="1">EGII</strain>
    </source>
</reference>
<protein>
    <submittedName>
        <fullName evidence="1">(Mediterranean fruit fly) hypothetical protein</fullName>
    </submittedName>
</protein>
<comment type="caution">
    <text evidence="1">The sequence shown here is derived from an EMBL/GenBank/DDBJ whole genome shotgun (WGS) entry which is preliminary data.</text>
</comment>
<keyword evidence="2" id="KW-1185">Reference proteome</keyword>
<evidence type="ECO:0000313" key="2">
    <source>
        <dbReference type="Proteomes" id="UP000606786"/>
    </source>
</evidence>
<organism evidence="1 2">
    <name type="scientific">Ceratitis capitata</name>
    <name type="common">Mediterranean fruit fly</name>
    <name type="synonym">Tephritis capitata</name>
    <dbReference type="NCBI Taxonomy" id="7213"/>
    <lineage>
        <taxon>Eukaryota</taxon>
        <taxon>Metazoa</taxon>
        <taxon>Ecdysozoa</taxon>
        <taxon>Arthropoda</taxon>
        <taxon>Hexapoda</taxon>
        <taxon>Insecta</taxon>
        <taxon>Pterygota</taxon>
        <taxon>Neoptera</taxon>
        <taxon>Endopterygota</taxon>
        <taxon>Diptera</taxon>
        <taxon>Brachycera</taxon>
        <taxon>Muscomorpha</taxon>
        <taxon>Tephritoidea</taxon>
        <taxon>Tephritidae</taxon>
        <taxon>Ceratitis</taxon>
        <taxon>Ceratitis</taxon>
    </lineage>
</organism>